<dbReference type="InterPro" id="IPR001753">
    <property type="entry name" value="Enoyl-CoA_hydra/iso"/>
</dbReference>
<dbReference type="GO" id="GO:0018812">
    <property type="term" value="F:3-hydroxyacyl-CoA dehydratase activity"/>
    <property type="evidence" value="ECO:0007669"/>
    <property type="project" value="UniProtKB-EC"/>
</dbReference>
<dbReference type="Gene3D" id="3.90.226.10">
    <property type="entry name" value="2-enoyl-CoA Hydratase, Chain A, domain 1"/>
    <property type="match status" value="1"/>
</dbReference>
<evidence type="ECO:0000313" key="3">
    <source>
        <dbReference type="Proteomes" id="UP000193100"/>
    </source>
</evidence>
<dbReference type="EMBL" id="CP020931">
    <property type="protein sequence ID" value="ARM83355.1"/>
    <property type="molecule type" value="Genomic_DNA"/>
</dbReference>
<dbReference type="Proteomes" id="UP000193100">
    <property type="component" value="Chromosome"/>
</dbReference>
<evidence type="ECO:0000313" key="2">
    <source>
        <dbReference type="EMBL" id="ARM83355.1"/>
    </source>
</evidence>
<dbReference type="PANTHER" id="PTHR43149:SF1">
    <property type="entry name" value="DELTA(3,5)-DELTA(2,4)-DIENOYL-COA ISOMERASE, MITOCHONDRIAL"/>
    <property type="match status" value="1"/>
</dbReference>
<dbReference type="EC" id="4.2.1.150" evidence="2"/>
<dbReference type="GeneID" id="77255233"/>
<dbReference type="PANTHER" id="PTHR43149">
    <property type="entry name" value="ENOYL-COA HYDRATASE"/>
    <property type="match status" value="1"/>
</dbReference>
<name>A0A1W6K7E8_9GAMM</name>
<dbReference type="STRING" id="1420917.AU15_00225"/>
<dbReference type="Pfam" id="PF00378">
    <property type="entry name" value="ECH_1"/>
    <property type="match status" value="1"/>
</dbReference>
<dbReference type="NCBIfam" id="NF005699">
    <property type="entry name" value="PRK07509.1"/>
    <property type="match status" value="1"/>
</dbReference>
<dbReference type="RefSeq" id="WP_085679698.1">
    <property type="nucleotide sequence ID" value="NZ_CP020931.1"/>
</dbReference>
<dbReference type="SUPFAM" id="SSF52096">
    <property type="entry name" value="ClpP/crotonase"/>
    <property type="match status" value="1"/>
</dbReference>
<evidence type="ECO:0000256" key="1">
    <source>
        <dbReference type="ARBA" id="ARBA00005254"/>
    </source>
</evidence>
<sequence length="270" mass="29964">MSTRDSERVLITIEDGIAIVTLNRPDKYNGLDMPMFEAITRAAKTLKKDRSVRAIILNGAGDAFCSGLDVKTVSKNPVNFLKLLVKPGRRISNLAQNVGYLWRDVPAPVIAVTHGYCFGGGFQIALGADFRFSTSDCEFSIMESKWGLIPDMSLTVTLRELVPIDLAKELTMTARRFDGTEAKAMGLVSRVSDDPMAEAMNFARELVERSPDAVAASKLLFNRSWNATDRTALDWETKLQKKVLGRANQRIAVARNSGSPDKPYQDRRDF</sequence>
<dbReference type="AlphaFoldDB" id="A0A1W6K7E8"/>
<protein>
    <submittedName>
        <fullName evidence="2">Short-chain-enoyl-CoA hydratase</fullName>
        <ecNumber evidence="2">4.2.1.150</ecNumber>
    </submittedName>
</protein>
<dbReference type="InterPro" id="IPR029045">
    <property type="entry name" value="ClpP/crotonase-like_dom_sf"/>
</dbReference>
<organism evidence="2 3">
    <name type="scientific">Marinobacter salarius</name>
    <dbReference type="NCBI Taxonomy" id="1420917"/>
    <lineage>
        <taxon>Bacteria</taxon>
        <taxon>Pseudomonadati</taxon>
        <taxon>Pseudomonadota</taxon>
        <taxon>Gammaproteobacteria</taxon>
        <taxon>Pseudomonadales</taxon>
        <taxon>Marinobacteraceae</taxon>
        <taxon>Marinobacter</taxon>
    </lineage>
</organism>
<accession>A0A1W6K7E8</accession>
<dbReference type="GO" id="GO:0016853">
    <property type="term" value="F:isomerase activity"/>
    <property type="evidence" value="ECO:0007669"/>
    <property type="project" value="InterPro"/>
</dbReference>
<proteinExistence type="inferred from homology"/>
<reference evidence="2 3" key="1">
    <citation type="submission" date="2017-04" db="EMBL/GenBank/DDBJ databases">
        <title>Genome Sequence of Marinobacter salarius strain SMR5 Isolated from a culture of the Diatom Skeletonema marinoi.</title>
        <authorList>
            <person name="Topel M."/>
            <person name="Pinder M.I.M."/>
            <person name="Johansson O.N."/>
            <person name="Kourtchenko O."/>
            <person name="Godhe A."/>
            <person name="Clarke A.K."/>
        </authorList>
    </citation>
    <scope>NUCLEOTIDE SEQUENCE [LARGE SCALE GENOMIC DNA]</scope>
    <source>
        <strain evidence="2 3">SMR5</strain>
    </source>
</reference>
<keyword evidence="2" id="KW-0456">Lyase</keyword>
<dbReference type="InterPro" id="IPR045002">
    <property type="entry name" value="Ech1-like"/>
</dbReference>
<dbReference type="CDD" id="cd06558">
    <property type="entry name" value="crotonase-like"/>
    <property type="match status" value="1"/>
</dbReference>
<comment type="similarity">
    <text evidence="1">Belongs to the enoyl-CoA hydratase/isomerase family.</text>
</comment>
<gene>
    <name evidence="2" type="primary">crt</name>
    <name evidence="2" type="ORF">MARSALSMR5_01263</name>
</gene>